<dbReference type="Gene3D" id="3.40.50.150">
    <property type="entry name" value="Vaccinia Virus protein VP39"/>
    <property type="match status" value="1"/>
</dbReference>
<dbReference type="GO" id="GO:0052908">
    <property type="term" value="F:16S rRNA (adenine(1518)-N(6)/adenine(1519)-N(6))-dimethyltransferase activity"/>
    <property type="evidence" value="ECO:0007669"/>
    <property type="project" value="UniProtKB-EC"/>
</dbReference>
<evidence type="ECO:0000256" key="4">
    <source>
        <dbReference type="ARBA" id="ARBA00022679"/>
    </source>
</evidence>
<dbReference type="InterPro" id="IPR020598">
    <property type="entry name" value="rRNA_Ade_methylase_Trfase_N"/>
</dbReference>
<dbReference type="PANTHER" id="PTHR11727:SF7">
    <property type="entry name" value="DIMETHYLADENOSINE TRANSFERASE-RELATED"/>
    <property type="match status" value="1"/>
</dbReference>
<dbReference type="NCBIfam" id="TIGR00755">
    <property type="entry name" value="ksgA"/>
    <property type="match status" value="1"/>
</dbReference>
<name>A0A136WBP9_9FIRM</name>
<evidence type="ECO:0000256" key="5">
    <source>
        <dbReference type="ARBA" id="ARBA00022691"/>
    </source>
</evidence>
<keyword evidence="1 7" id="KW-0963">Cytoplasm</keyword>
<dbReference type="STRING" id="36847.CLNEO_26430"/>
<dbReference type="SUPFAM" id="SSF53335">
    <property type="entry name" value="S-adenosyl-L-methionine-dependent methyltransferases"/>
    <property type="match status" value="1"/>
</dbReference>
<dbReference type="PROSITE" id="PS01131">
    <property type="entry name" value="RRNA_A_DIMETH"/>
    <property type="match status" value="1"/>
</dbReference>
<keyword evidence="4 7" id="KW-0808">Transferase</keyword>
<comment type="catalytic activity">
    <reaction evidence="7">
        <text>adenosine(1518)/adenosine(1519) in 16S rRNA + 4 S-adenosyl-L-methionine = N(6)-dimethyladenosine(1518)/N(6)-dimethyladenosine(1519) in 16S rRNA + 4 S-adenosyl-L-homocysteine + 4 H(+)</text>
        <dbReference type="Rhea" id="RHEA:19609"/>
        <dbReference type="Rhea" id="RHEA-COMP:10232"/>
        <dbReference type="Rhea" id="RHEA-COMP:10233"/>
        <dbReference type="ChEBI" id="CHEBI:15378"/>
        <dbReference type="ChEBI" id="CHEBI:57856"/>
        <dbReference type="ChEBI" id="CHEBI:59789"/>
        <dbReference type="ChEBI" id="CHEBI:74411"/>
        <dbReference type="ChEBI" id="CHEBI:74493"/>
        <dbReference type="EC" id="2.1.1.182"/>
    </reaction>
</comment>
<dbReference type="InterPro" id="IPR011530">
    <property type="entry name" value="rRNA_adenine_dimethylase"/>
</dbReference>
<evidence type="ECO:0000256" key="2">
    <source>
        <dbReference type="ARBA" id="ARBA00022552"/>
    </source>
</evidence>
<comment type="function">
    <text evidence="7">Specifically dimethylates two adjacent adenosines (A1518 and A1519) in the loop of a conserved hairpin near the 3'-end of 16S rRNA in the 30S particle. May play a critical role in biogenesis of 30S subunits.</text>
</comment>
<gene>
    <name evidence="7 10" type="primary">rsmA</name>
    <name evidence="7" type="synonym">ksgA</name>
    <name evidence="10" type="ORF">CLNEO_26430</name>
</gene>
<dbReference type="SMART" id="SM00650">
    <property type="entry name" value="rADc"/>
    <property type="match status" value="1"/>
</dbReference>
<sequence length="293" mass="32909">MTERISTPSKTKQIIEENGFFFKKNFGQNFLIDSNILENIAHCAGITKEDCVLEIGPGIGSLTQVLAETAREVVAVEIDSSLIPILNQTLNGYDNIEILNQDILKADIDAIIEEKNSGKPIKVVANLPYYITTPIIMDLLEKERHIDTITVMVQKEVAERMQASPKEKEYGALSIAVQYYCDAHLDMIVQPSCFMPRPKVASAVITLQVLPERKVKTKDEALFFHLVKSAFGQRRKTLLNCLFNLGKLNLSKEELTSIIVSLGWDERIRGEALGIEEFAALTDVIYQKLYNAF</sequence>
<evidence type="ECO:0000256" key="1">
    <source>
        <dbReference type="ARBA" id="ARBA00022490"/>
    </source>
</evidence>
<accession>A0A136WBP9</accession>
<dbReference type="Gene3D" id="1.10.8.100">
    <property type="entry name" value="Ribosomal RNA adenine dimethylase-like, domain 2"/>
    <property type="match status" value="1"/>
</dbReference>
<comment type="caution">
    <text evidence="10">The sequence shown here is derived from an EMBL/GenBank/DDBJ whole genome shotgun (WGS) entry which is preliminary data.</text>
</comment>
<evidence type="ECO:0000256" key="7">
    <source>
        <dbReference type="HAMAP-Rule" id="MF_00607"/>
    </source>
</evidence>
<feature type="binding site" evidence="7 8">
    <location>
        <position position="29"/>
    </location>
    <ligand>
        <name>S-adenosyl-L-methionine</name>
        <dbReference type="ChEBI" id="CHEBI:59789"/>
    </ligand>
</feature>
<dbReference type="InterPro" id="IPR029063">
    <property type="entry name" value="SAM-dependent_MTases_sf"/>
</dbReference>
<dbReference type="CDD" id="cd02440">
    <property type="entry name" value="AdoMet_MTases"/>
    <property type="match status" value="1"/>
</dbReference>
<evidence type="ECO:0000313" key="11">
    <source>
        <dbReference type="Proteomes" id="UP000070539"/>
    </source>
</evidence>
<dbReference type="GO" id="GO:0005829">
    <property type="term" value="C:cytosol"/>
    <property type="evidence" value="ECO:0007669"/>
    <property type="project" value="TreeGrafter"/>
</dbReference>
<dbReference type="HAMAP" id="MF_00607">
    <property type="entry name" value="16SrRNA_methyltr_A"/>
    <property type="match status" value="1"/>
</dbReference>
<keyword evidence="3 7" id="KW-0489">Methyltransferase</keyword>
<comment type="similarity">
    <text evidence="7">Belongs to the class I-like SAM-binding methyltransferase superfamily. rRNA adenine N(6)-methyltransferase family. RsmA subfamily.</text>
</comment>
<dbReference type="InterPro" id="IPR020596">
    <property type="entry name" value="rRNA_Ade_Mease_Trfase_CS"/>
</dbReference>
<dbReference type="InterPro" id="IPR001737">
    <property type="entry name" value="KsgA/Erm"/>
</dbReference>
<protein>
    <recommendedName>
        <fullName evidence="7">Ribosomal RNA small subunit methyltransferase A</fullName>
        <ecNumber evidence="7">2.1.1.182</ecNumber>
    </recommendedName>
    <alternativeName>
        <fullName evidence="7">16S rRNA (adenine(1518)-N(6)/adenine(1519)-N(6))-dimethyltransferase</fullName>
    </alternativeName>
    <alternativeName>
        <fullName evidence="7">16S rRNA dimethyladenosine transferase</fullName>
    </alternativeName>
    <alternativeName>
        <fullName evidence="7">16S rRNA dimethylase</fullName>
    </alternativeName>
    <alternativeName>
        <fullName evidence="7">S-adenosylmethionine-6-N', N'-adenosyl(rRNA) dimethyltransferase</fullName>
    </alternativeName>
</protein>
<keyword evidence="5 7" id="KW-0949">S-adenosyl-L-methionine</keyword>
<dbReference type="AlphaFoldDB" id="A0A136WBP9"/>
<feature type="binding site" evidence="7 8">
    <location>
        <position position="126"/>
    </location>
    <ligand>
        <name>S-adenosyl-L-methionine</name>
        <dbReference type="ChEBI" id="CHEBI:59789"/>
    </ligand>
</feature>
<feature type="binding site" evidence="7 8">
    <location>
        <position position="31"/>
    </location>
    <ligand>
        <name>S-adenosyl-L-methionine</name>
        <dbReference type="ChEBI" id="CHEBI:59789"/>
    </ligand>
</feature>
<keyword evidence="6 7" id="KW-0694">RNA-binding</keyword>
<dbReference type="EMBL" id="LRVM01000012">
    <property type="protein sequence ID" value="KXL51944.1"/>
    <property type="molecule type" value="Genomic_DNA"/>
</dbReference>
<evidence type="ECO:0000313" key="10">
    <source>
        <dbReference type="EMBL" id="KXL51944.1"/>
    </source>
</evidence>
<dbReference type="PROSITE" id="PS51689">
    <property type="entry name" value="SAM_RNA_A_N6_MT"/>
    <property type="match status" value="1"/>
</dbReference>
<dbReference type="GO" id="GO:0003723">
    <property type="term" value="F:RNA binding"/>
    <property type="evidence" value="ECO:0007669"/>
    <property type="project" value="UniProtKB-UniRule"/>
</dbReference>
<feature type="domain" description="Ribosomal RNA adenine methylase transferase N-terminal" evidence="9">
    <location>
        <begin position="36"/>
        <end position="211"/>
    </location>
</feature>
<proteinExistence type="inferred from homology"/>
<feature type="binding site" evidence="7 8">
    <location>
        <position position="56"/>
    </location>
    <ligand>
        <name>S-adenosyl-L-methionine</name>
        <dbReference type="ChEBI" id="CHEBI:59789"/>
    </ligand>
</feature>
<evidence type="ECO:0000259" key="9">
    <source>
        <dbReference type="SMART" id="SM00650"/>
    </source>
</evidence>
<evidence type="ECO:0000256" key="6">
    <source>
        <dbReference type="ARBA" id="ARBA00022884"/>
    </source>
</evidence>
<dbReference type="Pfam" id="PF00398">
    <property type="entry name" value="RrnaAD"/>
    <property type="match status" value="1"/>
</dbReference>
<feature type="binding site" evidence="7 8">
    <location>
        <position position="77"/>
    </location>
    <ligand>
        <name>S-adenosyl-L-methionine</name>
        <dbReference type="ChEBI" id="CHEBI:59789"/>
    </ligand>
</feature>
<dbReference type="EC" id="2.1.1.182" evidence="7"/>
<keyword evidence="2 7" id="KW-0698">rRNA processing</keyword>
<dbReference type="OrthoDB" id="9814755at2"/>
<dbReference type="Proteomes" id="UP000070539">
    <property type="component" value="Unassembled WGS sequence"/>
</dbReference>
<feature type="binding site" evidence="7 8">
    <location>
        <position position="102"/>
    </location>
    <ligand>
        <name>S-adenosyl-L-methionine</name>
        <dbReference type="ChEBI" id="CHEBI:59789"/>
    </ligand>
</feature>
<reference evidence="10 11" key="1">
    <citation type="submission" date="2016-01" db="EMBL/GenBank/DDBJ databases">
        <title>Genome sequence of Clostridium neopropionicum X4, DSM-3847.</title>
        <authorList>
            <person name="Poehlein A."/>
            <person name="Beck M.H."/>
            <person name="Bengelsdorf F.R."/>
            <person name="Daniel R."/>
            <person name="Duerre P."/>
        </authorList>
    </citation>
    <scope>NUCLEOTIDE SEQUENCE [LARGE SCALE GENOMIC DNA]</scope>
    <source>
        <strain evidence="10 11">DSM-3847</strain>
    </source>
</reference>
<dbReference type="FunFam" id="3.40.50.150:FF:000023">
    <property type="entry name" value="Ribosomal RNA small subunit methyltransferase A"/>
    <property type="match status" value="1"/>
</dbReference>
<evidence type="ECO:0000256" key="8">
    <source>
        <dbReference type="PROSITE-ProRule" id="PRU01026"/>
    </source>
</evidence>
<dbReference type="InterPro" id="IPR023165">
    <property type="entry name" value="rRNA_Ade_diMease-like_C"/>
</dbReference>
<evidence type="ECO:0000256" key="3">
    <source>
        <dbReference type="ARBA" id="ARBA00022603"/>
    </source>
</evidence>
<organism evidence="10 11">
    <name type="scientific">Anaerotignum neopropionicum</name>
    <dbReference type="NCBI Taxonomy" id="36847"/>
    <lineage>
        <taxon>Bacteria</taxon>
        <taxon>Bacillati</taxon>
        <taxon>Bacillota</taxon>
        <taxon>Clostridia</taxon>
        <taxon>Lachnospirales</taxon>
        <taxon>Anaerotignaceae</taxon>
        <taxon>Anaerotignum</taxon>
    </lineage>
</organism>
<keyword evidence="11" id="KW-1185">Reference proteome</keyword>
<dbReference type="RefSeq" id="WP_066090143.1">
    <property type="nucleotide sequence ID" value="NZ_LRVM01000012.1"/>
</dbReference>
<dbReference type="PATRIC" id="fig|36847.3.peg.3093"/>
<dbReference type="PANTHER" id="PTHR11727">
    <property type="entry name" value="DIMETHYLADENOSINE TRANSFERASE"/>
    <property type="match status" value="1"/>
</dbReference>
<comment type="subcellular location">
    <subcellularLocation>
        <location evidence="7">Cytoplasm</location>
    </subcellularLocation>
</comment>